<dbReference type="GO" id="GO:0005886">
    <property type="term" value="C:plasma membrane"/>
    <property type="evidence" value="ECO:0007669"/>
    <property type="project" value="UniProtKB-SubCell"/>
</dbReference>
<dbReference type="InterPro" id="IPR050131">
    <property type="entry name" value="Peptidase_S8_subtilisin-like"/>
</dbReference>
<feature type="active site" description="Charge relay system" evidence="10 11">
    <location>
        <position position="105"/>
    </location>
</feature>
<keyword evidence="9 14" id="KW-0472">Membrane</keyword>
<dbReference type="Proteomes" id="UP000298860">
    <property type="component" value="Unassembled WGS sequence"/>
</dbReference>
<evidence type="ECO:0000256" key="14">
    <source>
        <dbReference type="SAM" id="Phobius"/>
    </source>
</evidence>
<dbReference type="EMBL" id="BJFL01000003">
    <property type="protein sequence ID" value="GDY29316.1"/>
    <property type="molecule type" value="Genomic_DNA"/>
</dbReference>
<name>A0A4D4J471_9PSEU</name>
<keyword evidence="18" id="KW-1185">Reference proteome</keyword>
<feature type="transmembrane region" description="Helical" evidence="14">
    <location>
        <begin position="434"/>
        <end position="453"/>
    </location>
</feature>
<dbReference type="PROSITE" id="PS00138">
    <property type="entry name" value="SUBTILASE_SER"/>
    <property type="match status" value="1"/>
</dbReference>
<dbReference type="PROSITE" id="PS00136">
    <property type="entry name" value="SUBTILASE_ASP"/>
    <property type="match status" value="1"/>
</dbReference>
<gene>
    <name evidence="17" type="ORF">GTS_09490</name>
</gene>
<evidence type="ECO:0000256" key="4">
    <source>
        <dbReference type="ARBA" id="ARBA00022670"/>
    </source>
</evidence>
<dbReference type="NCBIfam" id="TIGR03921">
    <property type="entry name" value="T7SS_mycosin"/>
    <property type="match status" value="1"/>
</dbReference>
<protein>
    <recommendedName>
        <fullName evidence="16">Peptidase S8/S53 domain-containing protein</fullName>
    </recommendedName>
</protein>
<evidence type="ECO:0000256" key="2">
    <source>
        <dbReference type="ARBA" id="ARBA00011073"/>
    </source>
</evidence>
<dbReference type="InterPro" id="IPR015500">
    <property type="entry name" value="Peptidase_S8_subtilisin-rel"/>
</dbReference>
<evidence type="ECO:0000256" key="7">
    <source>
        <dbReference type="ARBA" id="ARBA00022825"/>
    </source>
</evidence>
<evidence type="ECO:0000259" key="16">
    <source>
        <dbReference type="Pfam" id="PF00082"/>
    </source>
</evidence>
<dbReference type="GO" id="GO:0006508">
    <property type="term" value="P:proteolysis"/>
    <property type="evidence" value="ECO:0007669"/>
    <property type="project" value="UniProtKB-KW"/>
</dbReference>
<dbReference type="SUPFAM" id="SSF52743">
    <property type="entry name" value="Subtilisin-like"/>
    <property type="match status" value="1"/>
</dbReference>
<evidence type="ECO:0000256" key="15">
    <source>
        <dbReference type="SAM" id="SignalP"/>
    </source>
</evidence>
<reference evidence="18" key="1">
    <citation type="submission" date="2019-04" db="EMBL/GenBank/DDBJ databases">
        <title>Draft genome sequence of Pseudonocardiaceae bacterium SL3-2-4.</title>
        <authorList>
            <person name="Ningsih F."/>
            <person name="Yokota A."/>
            <person name="Sakai Y."/>
            <person name="Nanatani K."/>
            <person name="Yabe S."/>
            <person name="Oetari A."/>
            <person name="Sjamsuridzal W."/>
        </authorList>
    </citation>
    <scope>NUCLEOTIDE SEQUENCE [LARGE SCALE GENOMIC DNA]</scope>
    <source>
        <strain evidence="18">SL3-2-4</strain>
    </source>
</reference>
<dbReference type="PANTHER" id="PTHR43806">
    <property type="entry name" value="PEPTIDASE S8"/>
    <property type="match status" value="1"/>
</dbReference>
<dbReference type="InterPro" id="IPR023834">
    <property type="entry name" value="T7SS_pept_S8A_mycosin"/>
</dbReference>
<evidence type="ECO:0000256" key="1">
    <source>
        <dbReference type="ARBA" id="ARBA00004162"/>
    </source>
</evidence>
<dbReference type="RefSeq" id="WP_137812494.1">
    <property type="nucleotide sequence ID" value="NZ_BJFL01000003.1"/>
</dbReference>
<dbReference type="AlphaFoldDB" id="A0A4D4J471"/>
<evidence type="ECO:0000256" key="12">
    <source>
        <dbReference type="RuleBase" id="RU003355"/>
    </source>
</evidence>
<evidence type="ECO:0000256" key="11">
    <source>
        <dbReference type="PROSITE-ProRule" id="PRU01240"/>
    </source>
</evidence>
<evidence type="ECO:0000256" key="13">
    <source>
        <dbReference type="SAM" id="MobiDB-lite"/>
    </source>
</evidence>
<sequence>MRTASTATRLAVLGAATLLGLVTAALPSAVADDNSYATPPPVNPDLVPPNEPPAPDAPYQQKNACVSSTVGSQRIEGTSWGQQVMRLPEAWRFATGKGQTVAVIDTGVNPHPRLAGRLSGGGDYVEPGKNGTFDCDGHGTEVAGIIAASNDPNTGFEGVAPDATILSIRQTSSNYQTPDAGYQGGERPAGTVDTLARAIRVAVDRGATVINASITACNTPAQLRGNAWRALQAAVYYAVQHNVVVVAAAGNRKTDATPGCEQQNDNPDPNKVNVVAMPPWFSDDVLSVAAADKDGTPAPFTIWGPWVSVAAPGTNIISLDPAGNGLANTEMSGSQQQPLQGTSFASPYVAGVAALVRQRFPNLTARQVMHRIEATAQHPDGAGGRNRKLGYGMVDPVAALTAVLPEENGATAPKAAPLRTSLDRSSANWTPVRVALIGAGAGVGILLVTLFVVHASRRVRRRSAGSRRY</sequence>
<dbReference type="PRINTS" id="PR00723">
    <property type="entry name" value="SUBTILISIN"/>
</dbReference>
<keyword evidence="15" id="KW-0732">Signal</keyword>
<dbReference type="Pfam" id="PF00082">
    <property type="entry name" value="Peptidase_S8"/>
    <property type="match status" value="1"/>
</dbReference>
<feature type="chain" id="PRO_5020806239" description="Peptidase S8/S53 domain-containing protein" evidence="15">
    <location>
        <begin position="32"/>
        <end position="469"/>
    </location>
</feature>
<organism evidence="17 18">
    <name type="scientific">Gandjariella thermophila</name>
    <dbReference type="NCBI Taxonomy" id="1931992"/>
    <lineage>
        <taxon>Bacteria</taxon>
        <taxon>Bacillati</taxon>
        <taxon>Actinomycetota</taxon>
        <taxon>Actinomycetes</taxon>
        <taxon>Pseudonocardiales</taxon>
        <taxon>Pseudonocardiaceae</taxon>
        <taxon>Gandjariella</taxon>
    </lineage>
</organism>
<dbReference type="InterPro" id="IPR022398">
    <property type="entry name" value="Peptidase_S8_His-AS"/>
</dbReference>
<dbReference type="InterPro" id="IPR036852">
    <property type="entry name" value="Peptidase_S8/S53_dom_sf"/>
</dbReference>
<evidence type="ECO:0000256" key="6">
    <source>
        <dbReference type="ARBA" id="ARBA00022801"/>
    </source>
</evidence>
<evidence type="ECO:0000256" key="5">
    <source>
        <dbReference type="ARBA" id="ARBA00022692"/>
    </source>
</evidence>
<dbReference type="InterPro" id="IPR023827">
    <property type="entry name" value="Peptidase_S8_Asp-AS"/>
</dbReference>
<comment type="caution">
    <text evidence="17">The sequence shown here is derived from an EMBL/GenBank/DDBJ whole genome shotgun (WGS) entry which is preliminary data.</text>
</comment>
<feature type="region of interest" description="Disordered" evidence="13">
    <location>
        <begin position="35"/>
        <end position="64"/>
    </location>
</feature>
<dbReference type="PANTHER" id="PTHR43806:SF11">
    <property type="entry name" value="CEREVISIN-RELATED"/>
    <property type="match status" value="1"/>
</dbReference>
<keyword evidence="3" id="KW-1003">Cell membrane</keyword>
<feature type="active site" description="Charge relay system" evidence="10 11">
    <location>
        <position position="343"/>
    </location>
</feature>
<keyword evidence="7 11" id="KW-0720">Serine protease</keyword>
<evidence type="ECO:0000256" key="3">
    <source>
        <dbReference type="ARBA" id="ARBA00022475"/>
    </source>
</evidence>
<dbReference type="Gene3D" id="3.40.50.200">
    <property type="entry name" value="Peptidase S8/S53 domain"/>
    <property type="match status" value="1"/>
</dbReference>
<evidence type="ECO:0000256" key="8">
    <source>
        <dbReference type="ARBA" id="ARBA00022989"/>
    </source>
</evidence>
<accession>A0A4D4J471</accession>
<feature type="active site" description="Charge relay system" evidence="10 11">
    <location>
        <position position="138"/>
    </location>
</feature>
<dbReference type="PROSITE" id="PS51892">
    <property type="entry name" value="SUBTILASE"/>
    <property type="match status" value="1"/>
</dbReference>
<evidence type="ECO:0000313" key="17">
    <source>
        <dbReference type="EMBL" id="GDY29316.1"/>
    </source>
</evidence>
<keyword evidence="5 14" id="KW-0812">Transmembrane</keyword>
<feature type="signal peptide" evidence="15">
    <location>
        <begin position="1"/>
        <end position="31"/>
    </location>
</feature>
<evidence type="ECO:0000256" key="10">
    <source>
        <dbReference type="PIRSR" id="PIRSR615500-1"/>
    </source>
</evidence>
<dbReference type="InterPro" id="IPR000209">
    <property type="entry name" value="Peptidase_S8/S53_dom"/>
</dbReference>
<feature type="domain" description="Peptidase S8/S53" evidence="16">
    <location>
        <begin position="96"/>
        <end position="392"/>
    </location>
</feature>
<dbReference type="InterPro" id="IPR023828">
    <property type="entry name" value="Peptidase_S8_Ser-AS"/>
</dbReference>
<evidence type="ECO:0000256" key="9">
    <source>
        <dbReference type="ARBA" id="ARBA00023136"/>
    </source>
</evidence>
<comment type="similarity">
    <text evidence="2 11 12">Belongs to the peptidase S8 family.</text>
</comment>
<dbReference type="GO" id="GO:0004252">
    <property type="term" value="F:serine-type endopeptidase activity"/>
    <property type="evidence" value="ECO:0007669"/>
    <property type="project" value="UniProtKB-UniRule"/>
</dbReference>
<comment type="subcellular location">
    <subcellularLocation>
        <location evidence="1">Cell membrane</location>
        <topology evidence="1">Single-pass membrane protein</topology>
    </subcellularLocation>
</comment>
<keyword evidence="6 11" id="KW-0378">Hydrolase</keyword>
<keyword evidence="4 11" id="KW-0645">Protease</keyword>
<feature type="compositionally biased region" description="Pro residues" evidence="13">
    <location>
        <begin position="38"/>
        <end position="56"/>
    </location>
</feature>
<dbReference type="PROSITE" id="PS00137">
    <property type="entry name" value="SUBTILASE_HIS"/>
    <property type="match status" value="1"/>
</dbReference>
<dbReference type="OrthoDB" id="9798386at2"/>
<keyword evidence="8 14" id="KW-1133">Transmembrane helix</keyword>
<evidence type="ECO:0000313" key="18">
    <source>
        <dbReference type="Proteomes" id="UP000298860"/>
    </source>
</evidence>
<proteinExistence type="inferred from homology"/>